<evidence type="ECO:0000313" key="2">
    <source>
        <dbReference type="EMBL" id="MDQ0456504.1"/>
    </source>
</evidence>
<reference evidence="2 3" key="1">
    <citation type="submission" date="2023-07" db="EMBL/GenBank/DDBJ databases">
        <title>Genomic Encyclopedia of Type Strains, Phase IV (KMG-IV): sequencing the most valuable type-strain genomes for metagenomic binning, comparative biology and taxonomic classification.</title>
        <authorList>
            <person name="Goeker M."/>
        </authorList>
    </citation>
    <scope>NUCLEOTIDE SEQUENCE [LARGE SCALE GENOMIC DNA]</scope>
    <source>
        <strain evidence="2 3">DSM 100301</strain>
    </source>
</reference>
<evidence type="ECO:0000313" key="3">
    <source>
        <dbReference type="Proteomes" id="UP001235269"/>
    </source>
</evidence>
<feature type="domain" description="DUF3291" evidence="1">
    <location>
        <begin position="9"/>
        <end position="156"/>
    </location>
</feature>
<dbReference type="InterPro" id="IPR021708">
    <property type="entry name" value="DUF3291"/>
</dbReference>
<evidence type="ECO:0000259" key="1">
    <source>
        <dbReference type="Pfam" id="PF11695"/>
    </source>
</evidence>
<accession>A0ABU0IH07</accession>
<sequence>MSGGTGHHLAIYNFGLHVGPSGDPRIDGFLHREPFNWQAALRSEGFVARSGYQGEPGPESWGLQVFPRFIEGSGFESGPSSLSLWHDLESLMAFTYSGVHADALKNARHWNQKQSWPPLVLWWVKAGSKPDWRDAVMRLEHLADHGPSAFAFTFKTAFDPFGLPASIDRGRVKAISASNLKRQADLLEAVLTLPV</sequence>
<organism evidence="2 3">
    <name type="scientific">Rhizobium paknamense</name>
    <dbReference type="NCBI Taxonomy" id="1206817"/>
    <lineage>
        <taxon>Bacteria</taxon>
        <taxon>Pseudomonadati</taxon>
        <taxon>Pseudomonadota</taxon>
        <taxon>Alphaproteobacteria</taxon>
        <taxon>Hyphomicrobiales</taxon>
        <taxon>Rhizobiaceae</taxon>
        <taxon>Rhizobium/Agrobacterium group</taxon>
        <taxon>Rhizobium</taxon>
    </lineage>
</organism>
<dbReference type="RefSeq" id="WP_307158703.1">
    <property type="nucleotide sequence ID" value="NZ_JAUSWH010000009.1"/>
</dbReference>
<dbReference type="Proteomes" id="UP001235269">
    <property type="component" value="Unassembled WGS sequence"/>
</dbReference>
<comment type="caution">
    <text evidence="2">The sequence shown here is derived from an EMBL/GenBank/DDBJ whole genome shotgun (WGS) entry which is preliminary data.</text>
</comment>
<name>A0ABU0IH07_9HYPH</name>
<dbReference type="EMBL" id="JAUSWH010000009">
    <property type="protein sequence ID" value="MDQ0456504.1"/>
    <property type="molecule type" value="Genomic_DNA"/>
</dbReference>
<proteinExistence type="predicted"/>
<dbReference type="Pfam" id="PF11695">
    <property type="entry name" value="DUF3291"/>
    <property type="match status" value="1"/>
</dbReference>
<keyword evidence="3" id="KW-1185">Reference proteome</keyword>
<gene>
    <name evidence="2" type="ORF">QO005_002846</name>
</gene>
<protein>
    <recommendedName>
        <fullName evidence="1">DUF3291 domain-containing protein</fullName>
    </recommendedName>
</protein>